<dbReference type="PANTHER" id="PTHR42760">
    <property type="entry name" value="SHORT-CHAIN DEHYDROGENASES/REDUCTASES FAMILY MEMBER"/>
    <property type="match status" value="1"/>
</dbReference>
<proteinExistence type="inferred from homology"/>
<dbReference type="InterPro" id="IPR002347">
    <property type="entry name" value="SDR_fam"/>
</dbReference>
<dbReference type="SUPFAM" id="SSF51735">
    <property type="entry name" value="NAD(P)-binding Rossmann-fold domains"/>
    <property type="match status" value="1"/>
</dbReference>
<comment type="similarity">
    <text evidence="1">Belongs to the short-chain dehydrogenases/reductases (SDR) family.</text>
</comment>
<keyword evidence="2" id="KW-0560">Oxidoreductase</keyword>
<dbReference type="InterPro" id="IPR036291">
    <property type="entry name" value="NAD(P)-bd_dom_sf"/>
</dbReference>
<organism evidence="3 4">
    <name type="scientific">Solimonas aquatica</name>
    <dbReference type="NCBI Taxonomy" id="489703"/>
    <lineage>
        <taxon>Bacteria</taxon>
        <taxon>Pseudomonadati</taxon>
        <taxon>Pseudomonadota</taxon>
        <taxon>Gammaproteobacteria</taxon>
        <taxon>Nevskiales</taxon>
        <taxon>Nevskiaceae</taxon>
        <taxon>Solimonas</taxon>
    </lineage>
</organism>
<sequence>MSDFLSYKNKRVLITGCFSGMGEATARLLLQQGAEVHGLDYKECKLPLASFTSVDLRDPASIDAAVARIGGKVDALFNCAGLPQTFPAMDVMKVNFAGTRHLTEKVLPLMSAGGAIVSISSNGGLGWSRRIPVLMGALQVQGFEAFMKWCEENAETVREGYAFSKELVIVWTMLLSQKLIKQGIRINCTMPGPTQTPMMSHFESATKASVLEAAAQPINRRSTPEEQAGPLVFLNSDAASYVNGVCFYADGGFMAGLATGQIDPRSLMGG</sequence>
<dbReference type="Proteomes" id="UP000199233">
    <property type="component" value="Unassembled WGS sequence"/>
</dbReference>
<dbReference type="NCBIfam" id="NF009092">
    <property type="entry name" value="PRK12428.1"/>
    <property type="match status" value="1"/>
</dbReference>
<dbReference type="EMBL" id="FOFS01000023">
    <property type="protein sequence ID" value="SER22811.1"/>
    <property type="molecule type" value="Genomic_DNA"/>
</dbReference>
<evidence type="ECO:0000256" key="1">
    <source>
        <dbReference type="ARBA" id="ARBA00006484"/>
    </source>
</evidence>
<keyword evidence="4" id="KW-1185">Reference proteome</keyword>
<evidence type="ECO:0000256" key="2">
    <source>
        <dbReference type="ARBA" id="ARBA00023002"/>
    </source>
</evidence>
<dbReference type="PANTHER" id="PTHR42760:SF133">
    <property type="entry name" value="3-OXOACYL-[ACYL-CARRIER-PROTEIN] REDUCTASE"/>
    <property type="match status" value="1"/>
</dbReference>
<dbReference type="AlphaFoldDB" id="A0A1H9MH07"/>
<evidence type="ECO:0000313" key="4">
    <source>
        <dbReference type="Proteomes" id="UP000199233"/>
    </source>
</evidence>
<dbReference type="STRING" id="489703.SAMN04488038_1238"/>
<dbReference type="GO" id="GO:0016616">
    <property type="term" value="F:oxidoreductase activity, acting on the CH-OH group of donors, NAD or NADP as acceptor"/>
    <property type="evidence" value="ECO:0007669"/>
    <property type="project" value="TreeGrafter"/>
</dbReference>
<dbReference type="PRINTS" id="PR00081">
    <property type="entry name" value="GDHRDH"/>
</dbReference>
<dbReference type="Pfam" id="PF00106">
    <property type="entry name" value="adh_short"/>
    <property type="match status" value="1"/>
</dbReference>
<dbReference type="Pfam" id="PF13561">
    <property type="entry name" value="adh_short_C2"/>
    <property type="match status" value="1"/>
</dbReference>
<gene>
    <name evidence="3" type="ORF">SAMN04488038_1238</name>
</gene>
<accession>A0A1H9MH07</accession>
<evidence type="ECO:0000313" key="3">
    <source>
        <dbReference type="EMBL" id="SER22811.1"/>
    </source>
</evidence>
<protein>
    <submittedName>
        <fullName evidence="3">NAD(P)-dependent dehydrogenase, short-chain alcohol dehydrogenase family</fullName>
    </submittedName>
</protein>
<dbReference type="RefSeq" id="WP_093289684.1">
    <property type="nucleotide sequence ID" value="NZ_FOFS01000023.1"/>
</dbReference>
<dbReference type="Gene3D" id="3.40.50.720">
    <property type="entry name" value="NAD(P)-binding Rossmann-like Domain"/>
    <property type="match status" value="1"/>
</dbReference>
<reference evidence="3 4" key="1">
    <citation type="submission" date="2016-10" db="EMBL/GenBank/DDBJ databases">
        <authorList>
            <person name="de Groot N.N."/>
        </authorList>
    </citation>
    <scope>NUCLEOTIDE SEQUENCE [LARGE SCALE GENOMIC DNA]</scope>
    <source>
        <strain evidence="3 4">DSM 25927</strain>
    </source>
</reference>
<name>A0A1H9MH07_9GAMM</name>
<dbReference type="OrthoDB" id="5786478at2"/>